<proteinExistence type="predicted"/>
<evidence type="ECO:0000313" key="2">
    <source>
        <dbReference type="Proteomes" id="UP000736787"/>
    </source>
</evidence>
<organism evidence="1 2">
    <name type="scientific">Phytophthora cactorum</name>
    <dbReference type="NCBI Taxonomy" id="29920"/>
    <lineage>
        <taxon>Eukaryota</taxon>
        <taxon>Sar</taxon>
        <taxon>Stramenopiles</taxon>
        <taxon>Oomycota</taxon>
        <taxon>Peronosporomycetes</taxon>
        <taxon>Peronosporales</taxon>
        <taxon>Peronosporaceae</taxon>
        <taxon>Phytophthora</taxon>
    </lineage>
</organism>
<accession>A0A8T1C7J7</accession>
<sequence>MDLCILDGGVNALKPPHIGKAKLQREGRLPESVQYSPETAAMMSQLRIA</sequence>
<dbReference type="Proteomes" id="UP000736787">
    <property type="component" value="Unassembled WGS sequence"/>
</dbReference>
<reference evidence="1" key="1">
    <citation type="submission" date="2018-10" db="EMBL/GenBank/DDBJ databases">
        <title>Effector identification in a new, highly contiguous assembly of the strawberry crown rot pathogen Phytophthora cactorum.</title>
        <authorList>
            <person name="Armitage A.D."/>
            <person name="Nellist C.F."/>
            <person name="Bates H."/>
            <person name="Vickerstaff R.J."/>
            <person name="Harrison R.J."/>
        </authorList>
    </citation>
    <scope>NUCLEOTIDE SEQUENCE</scope>
    <source>
        <strain evidence="1">4040</strain>
    </source>
</reference>
<gene>
    <name evidence="1" type="ORF">PC117_g17725</name>
</gene>
<comment type="caution">
    <text evidence="1">The sequence shown here is derived from an EMBL/GenBank/DDBJ whole genome shotgun (WGS) entry which is preliminary data.</text>
</comment>
<dbReference type="EMBL" id="RCMK01000680">
    <property type="protein sequence ID" value="KAG2916389.1"/>
    <property type="molecule type" value="Genomic_DNA"/>
</dbReference>
<name>A0A8T1C7J7_9STRA</name>
<evidence type="ECO:0000313" key="1">
    <source>
        <dbReference type="EMBL" id="KAG2916389.1"/>
    </source>
</evidence>
<protein>
    <submittedName>
        <fullName evidence="1">Uncharacterized protein</fullName>
    </submittedName>
</protein>
<dbReference type="AlphaFoldDB" id="A0A8T1C7J7"/>